<evidence type="ECO:0000256" key="2">
    <source>
        <dbReference type="ARBA" id="ARBA00001946"/>
    </source>
</evidence>
<keyword evidence="5 9" id="KW-0378">Hydrolase</keyword>
<comment type="caution">
    <text evidence="11">The sequence shown here is derived from an EMBL/GenBank/DDBJ whole genome shotgun (WGS) entry which is preliminary data.</text>
</comment>
<dbReference type="PANTHER" id="PTHR13832">
    <property type="entry name" value="PROTEIN PHOSPHATASE 2C"/>
    <property type="match status" value="1"/>
</dbReference>
<dbReference type="EC" id="3.1.3.16" evidence="3"/>
<keyword evidence="6" id="KW-0460">Magnesium</keyword>
<dbReference type="AlphaFoldDB" id="A0AAD8JXP5"/>
<comment type="cofactor">
    <cofactor evidence="2">
        <name>Mg(2+)</name>
        <dbReference type="ChEBI" id="CHEBI:18420"/>
    </cofactor>
</comment>
<organism evidence="11 12">
    <name type="scientific">Tagetes erecta</name>
    <name type="common">African marigold</name>
    <dbReference type="NCBI Taxonomy" id="13708"/>
    <lineage>
        <taxon>Eukaryota</taxon>
        <taxon>Viridiplantae</taxon>
        <taxon>Streptophyta</taxon>
        <taxon>Embryophyta</taxon>
        <taxon>Tracheophyta</taxon>
        <taxon>Spermatophyta</taxon>
        <taxon>Magnoliopsida</taxon>
        <taxon>eudicotyledons</taxon>
        <taxon>Gunneridae</taxon>
        <taxon>Pentapetalae</taxon>
        <taxon>asterids</taxon>
        <taxon>campanulids</taxon>
        <taxon>Asterales</taxon>
        <taxon>Asteraceae</taxon>
        <taxon>Asteroideae</taxon>
        <taxon>Heliantheae alliance</taxon>
        <taxon>Tageteae</taxon>
        <taxon>Tagetes</taxon>
    </lineage>
</organism>
<name>A0AAD8JXP5_TARER</name>
<gene>
    <name evidence="11" type="ORF">QVD17_32714</name>
</gene>
<evidence type="ECO:0000256" key="1">
    <source>
        <dbReference type="ARBA" id="ARBA00001936"/>
    </source>
</evidence>
<proteinExistence type="inferred from homology"/>
<reference evidence="11" key="1">
    <citation type="journal article" date="2023" name="bioRxiv">
        <title>Improved chromosome-level genome assembly for marigold (Tagetes erecta).</title>
        <authorList>
            <person name="Jiang F."/>
            <person name="Yuan L."/>
            <person name="Wang S."/>
            <person name="Wang H."/>
            <person name="Xu D."/>
            <person name="Wang A."/>
            <person name="Fan W."/>
        </authorList>
    </citation>
    <scope>NUCLEOTIDE SEQUENCE</scope>
    <source>
        <strain evidence="11">WSJ</strain>
        <tissue evidence="11">Leaf</tissue>
    </source>
</reference>
<dbReference type="GO" id="GO:0046872">
    <property type="term" value="F:metal ion binding"/>
    <property type="evidence" value="ECO:0007669"/>
    <property type="project" value="UniProtKB-KW"/>
</dbReference>
<comment type="cofactor">
    <cofactor evidence="1">
        <name>Mn(2+)</name>
        <dbReference type="ChEBI" id="CHEBI:29035"/>
    </cofactor>
</comment>
<evidence type="ECO:0000256" key="9">
    <source>
        <dbReference type="RuleBase" id="RU003465"/>
    </source>
</evidence>
<keyword evidence="12" id="KW-1185">Reference proteome</keyword>
<dbReference type="SMART" id="SM00331">
    <property type="entry name" value="PP2C_SIG"/>
    <property type="match status" value="1"/>
</dbReference>
<dbReference type="Gene3D" id="3.60.40.10">
    <property type="entry name" value="PPM-type phosphatase domain"/>
    <property type="match status" value="1"/>
</dbReference>
<evidence type="ECO:0000256" key="7">
    <source>
        <dbReference type="ARBA" id="ARBA00022912"/>
    </source>
</evidence>
<evidence type="ECO:0000313" key="12">
    <source>
        <dbReference type="Proteomes" id="UP001229421"/>
    </source>
</evidence>
<dbReference type="SMART" id="SM00332">
    <property type="entry name" value="PP2Cc"/>
    <property type="match status" value="1"/>
</dbReference>
<dbReference type="InterPro" id="IPR015655">
    <property type="entry name" value="PP2C"/>
</dbReference>
<dbReference type="EMBL" id="JAUHHV010000009">
    <property type="protein sequence ID" value="KAK1411883.1"/>
    <property type="molecule type" value="Genomic_DNA"/>
</dbReference>
<evidence type="ECO:0000256" key="4">
    <source>
        <dbReference type="ARBA" id="ARBA00022723"/>
    </source>
</evidence>
<dbReference type="Pfam" id="PF00481">
    <property type="entry name" value="PP2C"/>
    <property type="match status" value="1"/>
</dbReference>
<evidence type="ECO:0000256" key="6">
    <source>
        <dbReference type="ARBA" id="ARBA00022842"/>
    </source>
</evidence>
<keyword evidence="4" id="KW-0479">Metal-binding</keyword>
<evidence type="ECO:0000256" key="5">
    <source>
        <dbReference type="ARBA" id="ARBA00022801"/>
    </source>
</evidence>
<dbReference type="PROSITE" id="PS51746">
    <property type="entry name" value="PPM_2"/>
    <property type="match status" value="1"/>
</dbReference>
<evidence type="ECO:0000259" key="10">
    <source>
        <dbReference type="PROSITE" id="PS51746"/>
    </source>
</evidence>
<dbReference type="InterPro" id="IPR001932">
    <property type="entry name" value="PPM-type_phosphatase-like_dom"/>
</dbReference>
<dbReference type="SUPFAM" id="SSF81606">
    <property type="entry name" value="PP2C-like"/>
    <property type="match status" value="1"/>
</dbReference>
<accession>A0AAD8JXP5</accession>
<dbReference type="Proteomes" id="UP001229421">
    <property type="component" value="Unassembled WGS sequence"/>
</dbReference>
<evidence type="ECO:0000256" key="3">
    <source>
        <dbReference type="ARBA" id="ARBA00013081"/>
    </source>
</evidence>
<dbReference type="InterPro" id="IPR000222">
    <property type="entry name" value="PP2C_BS"/>
</dbReference>
<comment type="similarity">
    <text evidence="9">Belongs to the PP2C family.</text>
</comment>
<sequence length="371" mass="40683">MIIAGATDKMMCEQFDFSLLKLSPVSPDSASVSISDNLAVSCCASIKSATVVGSTTIRLSPTSIRSGSHTDIGPRRSNEDQHIIIDDLSKHLGDAYKWGLPSSFYAIFDGHGGSEAASYVKQHAMRLFFEDSDLPQAAADNDLFLKQVEDSHYKAFIQADQALADECSVSGYCGTTALTVLIIGRRVIIANAGDCRAVLCRNGSAMQITQDHRGSTCLQEKERCERLGGYFDEDGYLNGQLGVTRALGDWYMKKDNLLIAEPDVRQIVMTDTDEFMIIACDGIWDVMSNQEAVTLVRGQLRQHNDPQQCAKDVINQALRLHATDNLTAIVVCFSSQAQISAAQPRFPNSRLFKKKPLNIFQGDVKVDQVVS</sequence>
<evidence type="ECO:0000256" key="8">
    <source>
        <dbReference type="ARBA" id="ARBA00023211"/>
    </source>
</evidence>
<keyword evidence="8" id="KW-0464">Manganese</keyword>
<protein>
    <recommendedName>
        <fullName evidence="3">protein-serine/threonine phosphatase</fullName>
        <ecNumber evidence="3">3.1.3.16</ecNumber>
    </recommendedName>
</protein>
<dbReference type="InterPro" id="IPR036457">
    <property type="entry name" value="PPM-type-like_dom_sf"/>
</dbReference>
<keyword evidence="7 9" id="KW-0904">Protein phosphatase</keyword>
<dbReference type="CDD" id="cd00143">
    <property type="entry name" value="PP2Cc"/>
    <property type="match status" value="1"/>
</dbReference>
<dbReference type="GO" id="GO:0004722">
    <property type="term" value="F:protein serine/threonine phosphatase activity"/>
    <property type="evidence" value="ECO:0007669"/>
    <property type="project" value="UniProtKB-EC"/>
</dbReference>
<feature type="domain" description="PPM-type phosphatase" evidence="10">
    <location>
        <begin position="65"/>
        <end position="333"/>
    </location>
</feature>
<dbReference type="PROSITE" id="PS01032">
    <property type="entry name" value="PPM_1"/>
    <property type="match status" value="1"/>
</dbReference>
<dbReference type="PANTHER" id="PTHR13832:SF620">
    <property type="entry name" value="PROTEIN PHOSPHATASE 2C 13-RELATED"/>
    <property type="match status" value="1"/>
</dbReference>
<evidence type="ECO:0000313" key="11">
    <source>
        <dbReference type="EMBL" id="KAK1411883.1"/>
    </source>
</evidence>